<evidence type="ECO:0000259" key="7">
    <source>
        <dbReference type="Pfam" id="PF13847"/>
    </source>
</evidence>
<dbReference type="AlphaFoldDB" id="A0A1Y2C2S4"/>
<keyword evidence="3 5" id="KW-0808">Transferase</keyword>
<protein>
    <recommendedName>
        <fullName evidence="5">Protein-lysine N-methyltransferase EFM4</fullName>
        <ecNumber evidence="5">2.1.1.-</ecNumber>
    </recommendedName>
    <alternativeName>
        <fullName evidence="5">Elongation factor methyltransferase 4</fullName>
    </alternativeName>
</protein>
<dbReference type="PANTHER" id="PTHR12843">
    <property type="entry name" value="PROTEIN-LYSINE N-METHYLTRANSFERASE METTL10"/>
    <property type="match status" value="1"/>
</dbReference>
<comment type="caution">
    <text evidence="8">The sequence shown here is derived from an EMBL/GenBank/DDBJ whole genome shotgun (WGS) entry which is preliminary data.</text>
</comment>
<accession>A0A1Y2C2S4</accession>
<proteinExistence type="inferred from homology"/>
<dbReference type="CDD" id="cd02440">
    <property type="entry name" value="AdoMet_MTases"/>
    <property type="match status" value="1"/>
</dbReference>
<feature type="region of interest" description="Disordered" evidence="6">
    <location>
        <begin position="1"/>
        <end position="26"/>
    </location>
</feature>
<evidence type="ECO:0000256" key="6">
    <source>
        <dbReference type="SAM" id="MobiDB-lite"/>
    </source>
</evidence>
<comment type="subcellular location">
    <subcellularLocation>
        <location evidence="5">Cytoplasm</location>
    </subcellularLocation>
</comment>
<dbReference type="FunCoup" id="A0A1Y2C2S4">
    <property type="interactions" value="447"/>
</dbReference>
<keyword evidence="4 5" id="KW-0949">S-adenosyl-L-methionine</keyword>
<keyword evidence="1 5" id="KW-0963">Cytoplasm</keyword>
<keyword evidence="9" id="KW-1185">Reference proteome</keyword>
<dbReference type="Pfam" id="PF13847">
    <property type="entry name" value="Methyltransf_31"/>
    <property type="match status" value="1"/>
</dbReference>
<sequence>MTTLKQAMEQLAASGEAPELDSVALQPSKLGTKDHWDRVYEREVKMFKEIGDEGEVWFGEDSAEKMVDWAEDNLPSKSSSILDVGTGNGQLLFTLSSSLFTSLTGIDYSPSSISLATSIASARSVEDPLASFIKFQVADILSESAGGLGERKWDCVMDKGTYDAICLSDEMREGRRIGELYPTAVSSLVGKGGFFLITSCNWTRKELEKAFITPETGLIYHSHVPRPSFSFGGSSGSSITTIAFVKE</sequence>
<evidence type="ECO:0000256" key="5">
    <source>
        <dbReference type="HAMAP-Rule" id="MF_03188"/>
    </source>
</evidence>
<name>A0A1Y2C2S4_9BASI</name>
<dbReference type="OrthoDB" id="10069295at2759"/>
<dbReference type="InterPro" id="IPR026635">
    <property type="entry name" value="Efm4/METTL10"/>
</dbReference>
<dbReference type="STRING" id="106004.A0A1Y2C2S4"/>
<reference evidence="8 9" key="1">
    <citation type="submission" date="2016-07" db="EMBL/GenBank/DDBJ databases">
        <title>Pervasive Adenine N6-methylation of Active Genes in Fungi.</title>
        <authorList>
            <consortium name="DOE Joint Genome Institute"/>
            <person name="Mondo S.J."/>
            <person name="Dannebaum R.O."/>
            <person name="Kuo R.C."/>
            <person name="Labutti K."/>
            <person name="Haridas S."/>
            <person name="Kuo A."/>
            <person name="Salamov A."/>
            <person name="Ahrendt S.R."/>
            <person name="Lipzen A."/>
            <person name="Sullivan W."/>
            <person name="Andreopoulos W.B."/>
            <person name="Clum A."/>
            <person name="Lindquist E."/>
            <person name="Daum C."/>
            <person name="Ramamoorthy G.K."/>
            <person name="Gryganskyi A."/>
            <person name="Culley D."/>
            <person name="Magnuson J.K."/>
            <person name="James T.Y."/>
            <person name="O'Malley M.A."/>
            <person name="Stajich J.E."/>
            <person name="Spatafora J.W."/>
            <person name="Visel A."/>
            <person name="Grigoriev I.V."/>
        </authorList>
    </citation>
    <scope>NUCLEOTIDE SEQUENCE [LARGE SCALE GENOMIC DNA]</scope>
    <source>
        <strain evidence="8 9">62-1032</strain>
    </source>
</reference>
<evidence type="ECO:0000256" key="2">
    <source>
        <dbReference type="ARBA" id="ARBA00022603"/>
    </source>
</evidence>
<dbReference type="EMBL" id="MCGR01000137">
    <property type="protein sequence ID" value="ORY41184.1"/>
    <property type="molecule type" value="Genomic_DNA"/>
</dbReference>
<keyword evidence="2 5" id="KW-0489">Methyltransferase</keyword>
<dbReference type="Proteomes" id="UP000193467">
    <property type="component" value="Unassembled WGS sequence"/>
</dbReference>
<dbReference type="PANTHER" id="PTHR12843:SF5">
    <property type="entry name" value="EEF1A LYSINE METHYLTRANSFERASE 2"/>
    <property type="match status" value="1"/>
</dbReference>
<dbReference type="InterPro" id="IPR025714">
    <property type="entry name" value="Methyltranfer_dom"/>
</dbReference>
<feature type="domain" description="Methyltransferase" evidence="7">
    <location>
        <begin position="77"/>
        <end position="208"/>
    </location>
</feature>
<dbReference type="GO" id="GO:0016192">
    <property type="term" value="P:vesicle-mediated transport"/>
    <property type="evidence" value="ECO:0007669"/>
    <property type="project" value="UniProtKB-UniRule"/>
</dbReference>
<dbReference type="InParanoid" id="A0A1Y2C2S4"/>
<dbReference type="EC" id="2.1.1.-" evidence="5"/>
<comment type="function">
    <text evidence="5">S-adenosyl-L-methionine-dependent protein-lysine N-methyltransferase that mono- and dimethylates elongation factor 1-alpha at 'Lys-316'. May play a role in intracellular transport.</text>
</comment>
<dbReference type="SUPFAM" id="SSF53335">
    <property type="entry name" value="S-adenosyl-L-methionine-dependent methyltransferases"/>
    <property type="match status" value="1"/>
</dbReference>
<gene>
    <name evidence="5" type="primary">EFM4</name>
    <name evidence="8" type="ORF">BCR35DRAFT_311364</name>
</gene>
<dbReference type="InterPro" id="IPR029063">
    <property type="entry name" value="SAM-dependent_MTases_sf"/>
</dbReference>
<evidence type="ECO:0000256" key="3">
    <source>
        <dbReference type="ARBA" id="ARBA00022679"/>
    </source>
</evidence>
<dbReference type="Gene3D" id="3.40.50.150">
    <property type="entry name" value="Vaccinia Virus protein VP39"/>
    <property type="match status" value="1"/>
</dbReference>
<dbReference type="GO" id="GO:0032259">
    <property type="term" value="P:methylation"/>
    <property type="evidence" value="ECO:0007669"/>
    <property type="project" value="UniProtKB-KW"/>
</dbReference>
<evidence type="ECO:0000256" key="1">
    <source>
        <dbReference type="ARBA" id="ARBA00022490"/>
    </source>
</evidence>
<keyword evidence="5" id="KW-0813">Transport</keyword>
<comment type="similarity">
    <text evidence="5">Belongs to the class I-like SAM-binding methyltransferase superfamily. EFM4 family.</text>
</comment>
<dbReference type="HAMAP" id="MF_03188">
    <property type="entry name" value="Methyltr_EFM4"/>
    <property type="match status" value="1"/>
</dbReference>
<organism evidence="8 9">
    <name type="scientific">Leucosporidium creatinivorum</name>
    <dbReference type="NCBI Taxonomy" id="106004"/>
    <lineage>
        <taxon>Eukaryota</taxon>
        <taxon>Fungi</taxon>
        <taxon>Dikarya</taxon>
        <taxon>Basidiomycota</taxon>
        <taxon>Pucciniomycotina</taxon>
        <taxon>Microbotryomycetes</taxon>
        <taxon>Leucosporidiales</taxon>
        <taxon>Leucosporidium</taxon>
    </lineage>
</organism>
<dbReference type="GO" id="GO:0016279">
    <property type="term" value="F:protein-lysine N-methyltransferase activity"/>
    <property type="evidence" value="ECO:0007669"/>
    <property type="project" value="UniProtKB-UniRule"/>
</dbReference>
<evidence type="ECO:0000313" key="9">
    <source>
        <dbReference type="Proteomes" id="UP000193467"/>
    </source>
</evidence>
<dbReference type="GO" id="GO:0005737">
    <property type="term" value="C:cytoplasm"/>
    <property type="evidence" value="ECO:0007669"/>
    <property type="project" value="UniProtKB-SubCell"/>
</dbReference>
<evidence type="ECO:0000313" key="8">
    <source>
        <dbReference type="EMBL" id="ORY41184.1"/>
    </source>
</evidence>
<evidence type="ECO:0000256" key="4">
    <source>
        <dbReference type="ARBA" id="ARBA00022691"/>
    </source>
</evidence>